<keyword evidence="9" id="KW-0675">Receptor</keyword>
<dbReference type="Pfam" id="PF13855">
    <property type="entry name" value="LRR_8"/>
    <property type="match status" value="1"/>
</dbReference>
<dbReference type="InterPro" id="IPR032675">
    <property type="entry name" value="LRR_dom_sf"/>
</dbReference>
<dbReference type="PANTHER" id="PTHR27004">
    <property type="entry name" value="RECEPTOR-LIKE PROTEIN 12 ISOFORM X1"/>
    <property type="match status" value="1"/>
</dbReference>
<keyword evidence="7 11" id="KW-1133">Transmembrane helix</keyword>
<evidence type="ECO:0000256" key="7">
    <source>
        <dbReference type="ARBA" id="ARBA00022989"/>
    </source>
</evidence>
<dbReference type="PANTHER" id="PTHR27004:SF439">
    <property type="entry name" value="LEUCINE-RICH REPEAT-CONTAINING N-TERMINAL PLANT-TYPE DOMAIN-CONTAINING PROTEIN"/>
    <property type="match status" value="1"/>
</dbReference>
<evidence type="ECO:0000256" key="5">
    <source>
        <dbReference type="ARBA" id="ARBA00022692"/>
    </source>
</evidence>
<gene>
    <name evidence="12" type="ORF">LSAT_V11C200095860</name>
</gene>
<reference evidence="12 13" key="1">
    <citation type="journal article" date="2017" name="Nat. Commun.">
        <title>Genome assembly with in vitro proximity ligation data and whole-genome triplication in lettuce.</title>
        <authorList>
            <person name="Reyes-Chin-Wo S."/>
            <person name="Wang Z."/>
            <person name="Yang X."/>
            <person name="Kozik A."/>
            <person name="Arikit S."/>
            <person name="Song C."/>
            <person name="Xia L."/>
            <person name="Froenicke L."/>
            <person name="Lavelle D.O."/>
            <person name="Truco M.J."/>
            <person name="Xia R."/>
            <person name="Zhu S."/>
            <person name="Xu C."/>
            <person name="Xu H."/>
            <person name="Xu X."/>
            <person name="Cox K."/>
            <person name="Korf I."/>
            <person name="Meyers B.C."/>
            <person name="Michelmore R.W."/>
        </authorList>
    </citation>
    <scope>NUCLEOTIDE SEQUENCE [LARGE SCALE GENOMIC DNA]</scope>
    <source>
        <strain evidence="13">cv. Salinas</strain>
        <tissue evidence="12">Seedlings</tissue>
    </source>
</reference>
<comment type="caution">
    <text evidence="12">The sequence shown here is derived from an EMBL/GenBank/DDBJ whole genome shotgun (WGS) entry which is preliminary data.</text>
</comment>
<dbReference type="AlphaFoldDB" id="A0A9R1WKT8"/>
<keyword evidence="6" id="KW-0677">Repeat</keyword>
<dbReference type="GO" id="GO:0005886">
    <property type="term" value="C:plasma membrane"/>
    <property type="evidence" value="ECO:0007669"/>
    <property type="project" value="UniProtKB-SubCell"/>
</dbReference>
<protein>
    <recommendedName>
        <fullName evidence="14">Leucine-rich repeat-containing N-terminal plant-type domain-containing protein</fullName>
    </recommendedName>
</protein>
<dbReference type="PRINTS" id="PR00019">
    <property type="entry name" value="LEURICHRPT"/>
</dbReference>
<dbReference type="InterPro" id="IPR001611">
    <property type="entry name" value="Leu-rich_rpt"/>
</dbReference>
<comment type="similarity">
    <text evidence="2">Belongs to the RLP family.</text>
</comment>
<keyword evidence="3" id="KW-1003">Cell membrane</keyword>
<accession>A0A9R1WKT8</accession>
<evidence type="ECO:0000256" key="9">
    <source>
        <dbReference type="ARBA" id="ARBA00023170"/>
    </source>
</evidence>
<keyword evidence="5 11" id="KW-0812">Transmembrane</keyword>
<keyword evidence="13" id="KW-1185">Reference proteome</keyword>
<evidence type="ECO:0008006" key="14">
    <source>
        <dbReference type="Google" id="ProtNLM"/>
    </source>
</evidence>
<evidence type="ECO:0000256" key="4">
    <source>
        <dbReference type="ARBA" id="ARBA00022614"/>
    </source>
</evidence>
<dbReference type="Proteomes" id="UP000235145">
    <property type="component" value="Unassembled WGS sequence"/>
</dbReference>
<keyword evidence="10" id="KW-0325">Glycoprotein</keyword>
<dbReference type="EMBL" id="NBSK02000002">
    <property type="protein sequence ID" value="KAJ0223943.1"/>
    <property type="molecule type" value="Genomic_DNA"/>
</dbReference>
<evidence type="ECO:0000256" key="6">
    <source>
        <dbReference type="ARBA" id="ARBA00022737"/>
    </source>
</evidence>
<keyword evidence="8 11" id="KW-0472">Membrane</keyword>
<proteinExistence type="inferred from homology"/>
<keyword evidence="4" id="KW-0433">Leucine-rich repeat</keyword>
<dbReference type="SUPFAM" id="SSF52058">
    <property type="entry name" value="L domain-like"/>
    <property type="match status" value="1"/>
</dbReference>
<feature type="transmembrane region" description="Helical" evidence="11">
    <location>
        <begin position="132"/>
        <end position="152"/>
    </location>
</feature>
<dbReference type="Gene3D" id="3.80.10.10">
    <property type="entry name" value="Ribonuclease Inhibitor"/>
    <property type="match status" value="1"/>
</dbReference>
<evidence type="ECO:0000256" key="3">
    <source>
        <dbReference type="ARBA" id="ARBA00022475"/>
    </source>
</evidence>
<dbReference type="FunFam" id="3.80.10.10:FF:000383">
    <property type="entry name" value="Leucine-rich repeat receptor protein kinase EMS1"/>
    <property type="match status" value="1"/>
</dbReference>
<comment type="subcellular location">
    <subcellularLocation>
        <location evidence="1">Cell membrane</location>
        <topology evidence="1">Single-pass type I membrane protein</topology>
    </subcellularLocation>
</comment>
<evidence type="ECO:0000313" key="13">
    <source>
        <dbReference type="Proteomes" id="UP000235145"/>
    </source>
</evidence>
<evidence type="ECO:0000256" key="2">
    <source>
        <dbReference type="ARBA" id="ARBA00009592"/>
    </source>
</evidence>
<evidence type="ECO:0000256" key="1">
    <source>
        <dbReference type="ARBA" id="ARBA00004251"/>
    </source>
</evidence>
<evidence type="ECO:0000256" key="11">
    <source>
        <dbReference type="SAM" id="Phobius"/>
    </source>
</evidence>
<name>A0A9R1WKT8_LACSA</name>
<evidence type="ECO:0000256" key="10">
    <source>
        <dbReference type="ARBA" id="ARBA00023180"/>
    </source>
</evidence>
<organism evidence="12 13">
    <name type="scientific">Lactuca sativa</name>
    <name type="common">Garden lettuce</name>
    <dbReference type="NCBI Taxonomy" id="4236"/>
    <lineage>
        <taxon>Eukaryota</taxon>
        <taxon>Viridiplantae</taxon>
        <taxon>Streptophyta</taxon>
        <taxon>Embryophyta</taxon>
        <taxon>Tracheophyta</taxon>
        <taxon>Spermatophyta</taxon>
        <taxon>Magnoliopsida</taxon>
        <taxon>eudicotyledons</taxon>
        <taxon>Gunneridae</taxon>
        <taxon>Pentapetalae</taxon>
        <taxon>asterids</taxon>
        <taxon>campanulids</taxon>
        <taxon>Asterales</taxon>
        <taxon>Asteraceae</taxon>
        <taxon>Cichorioideae</taxon>
        <taxon>Cichorieae</taxon>
        <taxon>Lactucinae</taxon>
        <taxon>Lactuca</taxon>
    </lineage>
</organism>
<sequence length="153" mass="16470">MVIRSSRAAGEIPDIVGTLNSLIVLNLSHNNLNGQIPHALGSLWEIESLDLSWNQLIGEIPQSLAEITNLEVLNMSQNHLVPQGKQFNTFQGNSFGGNLGLCGLPLPERCKHPISPPPEADADEKSGCTMKIVMMGYGCGTLLGFVIAYVMLS</sequence>
<dbReference type="Pfam" id="PF00560">
    <property type="entry name" value="LRR_1"/>
    <property type="match status" value="1"/>
</dbReference>
<evidence type="ECO:0000313" key="12">
    <source>
        <dbReference type="EMBL" id="KAJ0223943.1"/>
    </source>
</evidence>
<evidence type="ECO:0000256" key="8">
    <source>
        <dbReference type="ARBA" id="ARBA00023136"/>
    </source>
</evidence>